<keyword evidence="2" id="KW-0812">Transmembrane</keyword>
<dbReference type="PANTHER" id="PTHR21377:SF0">
    <property type="entry name" value="PROTEIN FAM210B, MITOCHONDRIAL"/>
    <property type="match status" value="1"/>
</dbReference>
<dbReference type="InterPro" id="IPR009688">
    <property type="entry name" value="FAM210A/B-like_dom"/>
</dbReference>
<dbReference type="PANTHER" id="PTHR21377">
    <property type="entry name" value="PROTEIN FAM210B, MITOCHONDRIAL"/>
    <property type="match status" value="1"/>
</dbReference>
<dbReference type="EMBL" id="NAJL01000041">
    <property type="protein sequence ID" value="TKA24779.1"/>
    <property type="molecule type" value="Genomic_DNA"/>
</dbReference>
<organism evidence="4 5">
    <name type="scientific">Salinomyces thailandicus</name>
    <dbReference type="NCBI Taxonomy" id="706561"/>
    <lineage>
        <taxon>Eukaryota</taxon>
        <taxon>Fungi</taxon>
        <taxon>Dikarya</taxon>
        <taxon>Ascomycota</taxon>
        <taxon>Pezizomycotina</taxon>
        <taxon>Dothideomycetes</taxon>
        <taxon>Dothideomycetidae</taxon>
        <taxon>Mycosphaerellales</taxon>
        <taxon>Teratosphaeriaceae</taxon>
        <taxon>Salinomyces</taxon>
    </lineage>
</organism>
<dbReference type="OrthoDB" id="426386at2759"/>
<evidence type="ECO:0000256" key="1">
    <source>
        <dbReference type="SAM" id="MobiDB-lite"/>
    </source>
</evidence>
<dbReference type="Pfam" id="PF06916">
    <property type="entry name" value="FAM210A-B_dom"/>
    <property type="match status" value="1"/>
</dbReference>
<reference evidence="4 5" key="1">
    <citation type="submission" date="2017-03" db="EMBL/GenBank/DDBJ databases">
        <title>Genomes of endolithic fungi from Antarctica.</title>
        <authorList>
            <person name="Coleine C."/>
            <person name="Masonjones S."/>
            <person name="Stajich J.E."/>
        </authorList>
    </citation>
    <scope>NUCLEOTIDE SEQUENCE [LARGE SCALE GENOMIC DNA]</scope>
    <source>
        <strain evidence="4 5">CCFEE 6315</strain>
    </source>
</reference>
<feature type="region of interest" description="Disordered" evidence="1">
    <location>
        <begin position="70"/>
        <end position="91"/>
    </location>
</feature>
<feature type="transmembrane region" description="Helical" evidence="2">
    <location>
        <begin position="104"/>
        <end position="129"/>
    </location>
</feature>
<name>A0A4V5N3S5_9PEZI</name>
<feature type="domain" description="DUF1279" evidence="3">
    <location>
        <begin position="96"/>
        <end position="224"/>
    </location>
</feature>
<keyword evidence="2" id="KW-0472">Membrane</keyword>
<sequence length="243" mass="26782">MLKTWSRSRALLPLRESILQQVSPRCSQPSISIFPIRNYTSPSTIFRLRNHNRFASPRWRSSLFRSARGIRNTSTGAPKPSQEQVTSQKPTGLSAKFRDLSRKYGWAAVGVYLGLSALDFPFCFMAVRWLGTDRIAYAEHLVAEGFWGVVGMVGLDMRSKAEADAPEPATGTAAGIQAGESIAEDTGLEGKHGNASIWTQLLLAYGVHKSLIVFRVPLTAAVTPRIAKWLRARGWNIGNPKAK</sequence>
<comment type="caution">
    <text evidence="4">The sequence shown here is derived from an EMBL/GenBank/DDBJ whole genome shotgun (WGS) entry which is preliminary data.</text>
</comment>
<dbReference type="InterPro" id="IPR045866">
    <property type="entry name" value="FAM210A/B-like"/>
</dbReference>
<gene>
    <name evidence="4" type="ORF">B0A50_05767</name>
</gene>
<keyword evidence="5" id="KW-1185">Reference proteome</keyword>
<accession>A0A4V5N3S5</accession>
<dbReference type="AlphaFoldDB" id="A0A4V5N3S5"/>
<proteinExistence type="predicted"/>
<keyword evidence="2" id="KW-1133">Transmembrane helix</keyword>
<dbReference type="Proteomes" id="UP000308549">
    <property type="component" value="Unassembled WGS sequence"/>
</dbReference>
<evidence type="ECO:0000259" key="3">
    <source>
        <dbReference type="Pfam" id="PF06916"/>
    </source>
</evidence>
<protein>
    <recommendedName>
        <fullName evidence="3">DUF1279 domain-containing protein</fullName>
    </recommendedName>
</protein>
<evidence type="ECO:0000313" key="5">
    <source>
        <dbReference type="Proteomes" id="UP000308549"/>
    </source>
</evidence>
<evidence type="ECO:0000256" key="2">
    <source>
        <dbReference type="SAM" id="Phobius"/>
    </source>
</evidence>
<feature type="compositionally biased region" description="Polar residues" evidence="1">
    <location>
        <begin position="71"/>
        <end position="91"/>
    </location>
</feature>
<evidence type="ECO:0000313" key="4">
    <source>
        <dbReference type="EMBL" id="TKA24779.1"/>
    </source>
</evidence>
<dbReference type="GO" id="GO:0005739">
    <property type="term" value="C:mitochondrion"/>
    <property type="evidence" value="ECO:0007669"/>
    <property type="project" value="TreeGrafter"/>
</dbReference>